<proteinExistence type="predicted"/>
<keyword evidence="2" id="KW-1185">Reference proteome</keyword>
<dbReference type="KEGG" id="hni:W911_16525"/>
<sequence>MPDVFGLGMTTEMPGFVRSFQSLIPFGLPLRTRNTLVEVYGAASCGNLLFQSAAITPFSAR</sequence>
<dbReference type="Proteomes" id="UP000018542">
    <property type="component" value="Chromosome"/>
</dbReference>
<organism evidence="1 2">
    <name type="scientific">Hyphomicrobium nitrativorans NL23</name>
    <dbReference type="NCBI Taxonomy" id="1029756"/>
    <lineage>
        <taxon>Bacteria</taxon>
        <taxon>Pseudomonadati</taxon>
        <taxon>Pseudomonadota</taxon>
        <taxon>Alphaproteobacteria</taxon>
        <taxon>Hyphomicrobiales</taxon>
        <taxon>Hyphomicrobiaceae</taxon>
        <taxon>Hyphomicrobium</taxon>
    </lineage>
</organism>
<name>V5SIP9_9HYPH</name>
<gene>
    <name evidence="1" type="ORF">W911_16525</name>
</gene>
<dbReference type="HOGENOM" id="CLU_2916346_0_0_5"/>
<evidence type="ECO:0000313" key="2">
    <source>
        <dbReference type="Proteomes" id="UP000018542"/>
    </source>
</evidence>
<evidence type="ECO:0000313" key="1">
    <source>
        <dbReference type="EMBL" id="AHB50418.1"/>
    </source>
</evidence>
<accession>V5SIP9</accession>
<dbReference type="EMBL" id="CP006912">
    <property type="protein sequence ID" value="AHB50418.1"/>
    <property type="molecule type" value="Genomic_DNA"/>
</dbReference>
<reference evidence="1 2" key="1">
    <citation type="journal article" date="2014" name="Genome Announc.">
        <title>Complete Genome Sequence of Hyphomicrobium nitrativorans Strain NL23, a Denitrifying Bacterium Isolated from Biofilm of a Methanol-Fed Denitrification System Treating Seawater at the Montreal Biodome.</title>
        <authorList>
            <person name="Martineau C."/>
            <person name="Villeneuve C."/>
            <person name="Mauffrey F."/>
            <person name="Villemur R."/>
        </authorList>
    </citation>
    <scope>NUCLEOTIDE SEQUENCE [LARGE SCALE GENOMIC DNA]</scope>
    <source>
        <strain evidence="1">NL23</strain>
    </source>
</reference>
<dbReference type="AlphaFoldDB" id="V5SIP9"/>
<protein>
    <submittedName>
        <fullName evidence="1">Uncharacterized protein</fullName>
    </submittedName>
</protein>